<proteinExistence type="predicted"/>
<evidence type="ECO:0000313" key="1">
    <source>
        <dbReference type="EnsemblMetazoa" id="GMOY000363-PA"/>
    </source>
</evidence>
<dbReference type="STRING" id="37546.A0A1B0FA30"/>
<protein>
    <submittedName>
        <fullName evidence="1">Uncharacterized protein</fullName>
    </submittedName>
</protein>
<dbReference type="EMBL" id="CCAG010005354">
    <property type="status" value="NOT_ANNOTATED_CDS"/>
    <property type="molecule type" value="Genomic_DNA"/>
</dbReference>
<dbReference type="SUPFAM" id="SSF55920">
    <property type="entry name" value="Creatinase/aminopeptidase"/>
    <property type="match status" value="1"/>
</dbReference>
<keyword evidence="2" id="KW-1185">Reference proteome</keyword>
<dbReference type="Proteomes" id="UP000092444">
    <property type="component" value="Unassembled WGS sequence"/>
</dbReference>
<reference evidence="1" key="1">
    <citation type="submission" date="2020-05" db="UniProtKB">
        <authorList>
            <consortium name="EnsemblMetazoa"/>
        </authorList>
    </citation>
    <scope>IDENTIFICATION</scope>
    <source>
        <strain evidence="1">Yale</strain>
    </source>
</reference>
<dbReference type="Gene3D" id="3.90.230.10">
    <property type="entry name" value="Creatinase/methionine aminopeptidase superfamily"/>
    <property type="match status" value="1"/>
</dbReference>
<name>A0A1B0FA30_GLOMM</name>
<dbReference type="EnsemblMetazoa" id="GMOY000363-RA">
    <property type="protein sequence ID" value="GMOY000363-PA"/>
    <property type="gene ID" value="GMOY000363"/>
</dbReference>
<evidence type="ECO:0000313" key="2">
    <source>
        <dbReference type="Proteomes" id="UP000092444"/>
    </source>
</evidence>
<dbReference type="AlphaFoldDB" id="A0A1B0FA30"/>
<dbReference type="InterPro" id="IPR036005">
    <property type="entry name" value="Creatinase/aminopeptidase-like"/>
</dbReference>
<dbReference type="VEuPathDB" id="VectorBase:GMOY000363"/>
<accession>A0A1B0FA30</accession>
<organism evidence="1 2">
    <name type="scientific">Glossina morsitans morsitans</name>
    <name type="common">Savannah tsetse fly</name>
    <dbReference type="NCBI Taxonomy" id="37546"/>
    <lineage>
        <taxon>Eukaryota</taxon>
        <taxon>Metazoa</taxon>
        <taxon>Ecdysozoa</taxon>
        <taxon>Arthropoda</taxon>
        <taxon>Hexapoda</taxon>
        <taxon>Insecta</taxon>
        <taxon>Pterygota</taxon>
        <taxon>Neoptera</taxon>
        <taxon>Endopterygota</taxon>
        <taxon>Diptera</taxon>
        <taxon>Brachycera</taxon>
        <taxon>Muscomorpha</taxon>
        <taxon>Hippoboscoidea</taxon>
        <taxon>Glossinidae</taxon>
        <taxon>Glossina</taxon>
    </lineage>
</organism>
<sequence>MPPKRFYLLKSTEEYLNECVSLCRPNAEFNAIGNCINKLCKGKGFYVIPALIGREIGTYLHGLLEILDFSKK</sequence>